<sequence>MVLKSKKQYGSISAVIGSLIKVKGLENFARLHDLIRVSKLNILAETIHIYQDHIVCQCFENTSNLRINDQVISLNEPLSMELGPGLLGSTFDGIQRPLDEAFALFEDGSLRRGLELPSLSRIKEWTFSPSRDISNFVKSGDIIGTVQETQVIVHKIMVPPNIRGTLSYLASEGDYTIIDEIYRINIDGKEKSFSMLQKWPITTSRPFKERMVPKEPLITGMRVIDLLFPIAKGGTIGVPGGFGTGKTVIQQSLAKWCNADVLVYVGCGERGNEI</sequence>
<dbReference type="AlphaFoldDB" id="A0A0F9HEI7"/>
<dbReference type="InterPro" id="IPR004100">
    <property type="entry name" value="ATPase_F1/V1/A1_a/bsu_N"/>
</dbReference>
<reference evidence="10" key="1">
    <citation type="journal article" date="2015" name="Nature">
        <title>Complex archaea that bridge the gap between prokaryotes and eukaryotes.</title>
        <authorList>
            <person name="Spang A."/>
            <person name="Saw J.H."/>
            <person name="Jorgensen S.L."/>
            <person name="Zaremba-Niedzwiedzka K."/>
            <person name="Martijn J."/>
            <person name="Lind A.E."/>
            <person name="van Eijk R."/>
            <person name="Schleper C."/>
            <person name="Guy L."/>
            <person name="Ettema T.J."/>
        </authorList>
    </citation>
    <scope>NUCLEOTIDE SEQUENCE</scope>
</reference>
<dbReference type="InterPro" id="IPR023366">
    <property type="entry name" value="ATP_synth_asu-like_sf"/>
</dbReference>
<dbReference type="InterPro" id="IPR027417">
    <property type="entry name" value="P-loop_NTPase"/>
</dbReference>
<dbReference type="Pfam" id="PF02874">
    <property type="entry name" value="ATP-synt_ab_N"/>
    <property type="match status" value="1"/>
</dbReference>
<keyword evidence="3" id="KW-0547">Nucleotide-binding</keyword>
<dbReference type="FunFam" id="2.40.50.100:FF:000008">
    <property type="entry name" value="V-type proton ATPase catalytic subunit A"/>
    <property type="match status" value="1"/>
</dbReference>
<accession>A0A0F9HEI7</accession>
<evidence type="ECO:0000256" key="1">
    <source>
        <dbReference type="ARBA" id="ARBA00008936"/>
    </source>
</evidence>
<evidence type="ECO:0000256" key="6">
    <source>
        <dbReference type="ARBA" id="ARBA00023065"/>
    </source>
</evidence>
<evidence type="ECO:0000259" key="8">
    <source>
        <dbReference type="Pfam" id="PF02874"/>
    </source>
</evidence>
<gene>
    <name evidence="10" type="ORF">LCGC14_1712120</name>
</gene>
<evidence type="ECO:0000259" key="9">
    <source>
        <dbReference type="Pfam" id="PF16886"/>
    </source>
</evidence>
<evidence type="ECO:0000256" key="3">
    <source>
        <dbReference type="ARBA" id="ARBA00022741"/>
    </source>
</evidence>
<dbReference type="EMBL" id="LAZR01015285">
    <property type="protein sequence ID" value="KKM13841.1"/>
    <property type="molecule type" value="Genomic_DNA"/>
</dbReference>
<dbReference type="Gene3D" id="3.40.50.12240">
    <property type="match status" value="1"/>
</dbReference>
<evidence type="ECO:0000259" key="7">
    <source>
        <dbReference type="Pfam" id="PF00006"/>
    </source>
</evidence>
<proteinExistence type="inferred from homology"/>
<dbReference type="GO" id="GO:0005524">
    <property type="term" value="F:ATP binding"/>
    <property type="evidence" value="ECO:0007669"/>
    <property type="project" value="UniProtKB-KW"/>
</dbReference>
<dbReference type="PANTHER" id="PTHR43607">
    <property type="entry name" value="V-TYPE PROTON ATPASE CATALYTIC SUBUNIT A"/>
    <property type="match status" value="1"/>
</dbReference>
<keyword evidence="4" id="KW-0067">ATP-binding</keyword>
<feature type="domain" description="ATPase F1/V1/A1 complex alpha/beta subunit nucleotide-binding" evidence="7">
    <location>
        <begin position="220"/>
        <end position="274"/>
    </location>
</feature>
<feature type="non-terminal residue" evidence="10">
    <location>
        <position position="274"/>
    </location>
</feature>
<protein>
    <recommendedName>
        <fullName evidence="11">ATPase F1/V1/A1 complex alpha/beta subunit nucleotide-binding domain-containing protein</fullName>
    </recommendedName>
</protein>
<evidence type="ECO:0000256" key="2">
    <source>
        <dbReference type="ARBA" id="ARBA00022448"/>
    </source>
</evidence>
<dbReference type="PANTHER" id="PTHR43607:SF1">
    <property type="entry name" value="H(+)-TRANSPORTING TWO-SECTOR ATPASE"/>
    <property type="match status" value="1"/>
</dbReference>
<keyword evidence="5" id="KW-1278">Translocase</keyword>
<dbReference type="GO" id="GO:0046961">
    <property type="term" value="F:proton-transporting ATPase activity, rotational mechanism"/>
    <property type="evidence" value="ECO:0007669"/>
    <property type="project" value="InterPro"/>
</dbReference>
<keyword evidence="2" id="KW-0813">Transport</keyword>
<evidence type="ECO:0000313" key="10">
    <source>
        <dbReference type="EMBL" id="KKM13841.1"/>
    </source>
</evidence>
<name>A0A0F9HEI7_9ZZZZ</name>
<keyword evidence="6" id="KW-0406">Ion transport</keyword>
<evidence type="ECO:0008006" key="11">
    <source>
        <dbReference type="Google" id="ProtNLM"/>
    </source>
</evidence>
<feature type="domain" description="ATPsynthase alpha/beta subunit barrel-sandwich" evidence="9">
    <location>
        <begin position="117"/>
        <end position="201"/>
    </location>
</feature>
<comment type="caution">
    <text evidence="10">The sequence shown here is derived from an EMBL/GenBank/DDBJ whole genome shotgun (WGS) entry which is preliminary data.</text>
</comment>
<dbReference type="Pfam" id="PF00006">
    <property type="entry name" value="ATP-synt_ab"/>
    <property type="match status" value="1"/>
</dbReference>
<dbReference type="Pfam" id="PF16886">
    <property type="entry name" value="ATP-synt_ab_Xtn"/>
    <property type="match status" value="1"/>
</dbReference>
<dbReference type="InterPro" id="IPR022878">
    <property type="entry name" value="V-ATPase_asu"/>
</dbReference>
<evidence type="ECO:0000256" key="4">
    <source>
        <dbReference type="ARBA" id="ARBA00022840"/>
    </source>
</evidence>
<dbReference type="Gene3D" id="2.40.30.20">
    <property type="match status" value="1"/>
</dbReference>
<comment type="similarity">
    <text evidence="1">Belongs to the ATPase alpha/beta chains family.</text>
</comment>
<feature type="domain" description="ATPase F1/V1/A1 complex alpha/beta subunit N-terminal" evidence="8">
    <location>
        <begin position="12"/>
        <end position="74"/>
    </location>
</feature>
<dbReference type="SUPFAM" id="SSF52540">
    <property type="entry name" value="P-loop containing nucleoside triphosphate hydrolases"/>
    <property type="match status" value="1"/>
</dbReference>
<dbReference type="InterPro" id="IPR000194">
    <property type="entry name" value="ATPase_F1/V1/A1_a/bsu_nucl-bd"/>
</dbReference>
<dbReference type="InterPro" id="IPR031686">
    <property type="entry name" value="ATP-synth_a_Xtn"/>
</dbReference>
<evidence type="ECO:0000256" key="5">
    <source>
        <dbReference type="ARBA" id="ARBA00022967"/>
    </source>
</evidence>
<dbReference type="Gene3D" id="2.40.50.100">
    <property type="match status" value="1"/>
</dbReference>
<dbReference type="GO" id="GO:0046034">
    <property type="term" value="P:ATP metabolic process"/>
    <property type="evidence" value="ECO:0007669"/>
    <property type="project" value="InterPro"/>
</dbReference>
<organism evidence="10">
    <name type="scientific">marine sediment metagenome</name>
    <dbReference type="NCBI Taxonomy" id="412755"/>
    <lineage>
        <taxon>unclassified sequences</taxon>
        <taxon>metagenomes</taxon>
        <taxon>ecological metagenomes</taxon>
    </lineage>
</organism>